<organism evidence="1 2">
    <name type="scientific">Deinococcus multiflagellatus</name>
    <dbReference type="NCBI Taxonomy" id="1656887"/>
    <lineage>
        <taxon>Bacteria</taxon>
        <taxon>Thermotogati</taxon>
        <taxon>Deinococcota</taxon>
        <taxon>Deinococci</taxon>
        <taxon>Deinococcales</taxon>
        <taxon>Deinococcaceae</taxon>
        <taxon>Deinococcus</taxon>
    </lineage>
</organism>
<dbReference type="InterPro" id="IPR036188">
    <property type="entry name" value="FAD/NAD-bd_sf"/>
</dbReference>
<proteinExistence type="predicted"/>
<dbReference type="RefSeq" id="WP_380057850.1">
    <property type="nucleotide sequence ID" value="NZ_JBHSWB010000001.1"/>
</dbReference>
<gene>
    <name evidence="1" type="ORF">ACFP90_18470</name>
</gene>
<dbReference type="PANTHER" id="PTHR10668:SF105">
    <property type="entry name" value="DEHYDROGENASE-RELATED"/>
    <property type="match status" value="1"/>
</dbReference>
<evidence type="ECO:0000313" key="2">
    <source>
        <dbReference type="Proteomes" id="UP001596317"/>
    </source>
</evidence>
<dbReference type="PANTHER" id="PTHR10668">
    <property type="entry name" value="PHYTOENE DEHYDROGENASE"/>
    <property type="match status" value="1"/>
</dbReference>
<keyword evidence="2" id="KW-1185">Reference proteome</keyword>
<sequence>MAAACLWPALGAPRRPGGPPLPEGAALLERDLHATAERLGPDGRGWVRLFAPLVREHEALLEDILRPLPRVPRHPLLLARFGLRGLPSAAWIAQTQFRTPQARALWAGLAAHTTLPLSTPGTAAMTLVLGLLAHAVGWPFPAGGAQALADALAAYLRHLGGEVLTGVTVRGPADLPPARVTLVDSSPRVLLDVLGERAPARYRAALEGFRYGPGIQKFDYALSGPVPWADPQVARAATVHVGGPAADIAAAEAVVALRIPARPYVLTAQHTLFDPSRAPAGQHTFWAYTHIPNGSAGDAQAVVEAQLERFAPGFGGRVLACTRTTAAQLQAFSPVFQGGDVNGGRGDLWGLLARPVLSPTPYRTPVKGVYLCSSATPPGGGIHGMAGHHAALAALKDEFGLQEVP</sequence>
<protein>
    <submittedName>
        <fullName evidence="1">Phytoene desaturase family protein</fullName>
    </submittedName>
</protein>
<dbReference type="EMBL" id="JBHSWB010000001">
    <property type="protein sequence ID" value="MFC6662086.1"/>
    <property type="molecule type" value="Genomic_DNA"/>
</dbReference>
<comment type="caution">
    <text evidence="1">The sequence shown here is derived from an EMBL/GenBank/DDBJ whole genome shotgun (WGS) entry which is preliminary data.</text>
</comment>
<dbReference type="Proteomes" id="UP001596317">
    <property type="component" value="Unassembled WGS sequence"/>
</dbReference>
<dbReference type="SUPFAM" id="SSF51905">
    <property type="entry name" value="FAD/NAD(P)-binding domain"/>
    <property type="match status" value="1"/>
</dbReference>
<accession>A0ABW1ZMD9</accession>
<name>A0ABW1ZMD9_9DEIO</name>
<evidence type="ECO:0000313" key="1">
    <source>
        <dbReference type="EMBL" id="MFC6662086.1"/>
    </source>
</evidence>
<reference evidence="2" key="1">
    <citation type="journal article" date="2019" name="Int. J. Syst. Evol. Microbiol.">
        <title>The Global Catalogue of Microorganisms (GCM) 10K type strain sequencing project: providing services to taxonomists for standard genome sequencing and annotation.</title>
        <authorList>
            <consortium name="The Broad Institute Genomics Platform"/>
            <consortium name="The Broad Institute Genome Sequencing Center for Infectious Disease"/>
            <person name="Wu L."/>
            <person name="Ma J."/>
        </authorList>
    </citation>
    <scope>NUCLEOTIDE SEQUENCE [LARGE SCALE GENOMIC DNA]</scope>
    <source>
        <strain evidence="2">CCUG 63830</strain>
    </source>
</reference>